<feature type="chain" id="PRO_5047020265" evidence="1">
    <location>
        <begin position="23"/>
        <end position="161"/>
    </location>
</feature>
<name>A0ABT6MYY3_9SPHN</name>
<gene>
    <name evidence="2" type="ORF">QGN17_03045</name>
</gene>
<accession>A0ABT6MYY3</accession>
<protein>
    <submittedName>
        <fullName evidence="2">Uncharacterized protein</fullName>
    </submittedName>
</protein>
<reference evidence="2" key="1">
    <citation type="submission" date="2023-04" db="EMBL/GenBank/DDBJ databases">
        <title>Sphingomonas sp. MAHUQ-71 isolated from rice field.</title>
        <authorList>
            <person name="Huq M.A."/>
        </authorList>
    </citation>
    <scope>NUCLEOTIDE SEQUENCE</scope>
    <source>
        <strain evidence="2">MAHUQ-71</strain>
    </source>
</reference>
<comment type="caution">
    <text evidence="2">The sequence shown here is derived from an EMBL/GenBank/DDBJ whole genome shotgun (WGS) entry which is preliminary data.</text>
</comment>
<keyword evidence="1" id="KW-0732">Signal</keyword>
<dbReference type="Proteomes" id="UP001160625">
    <property type="component" value="Unassembled WGS sequence"/>
</dbReference>
<sequence>MKTFGLTSMFILAALLPSAAFASPPVNPDDGKPFPEAAFEVFQLAPGHQEAFIRKLAQWDIVSNAGGQPTTQMFLHEDGEGWDVLLFKPYPKTPVTPAQQAAMDAKAEELHLKTGPAFWLEIRKNVATHSETKAQGPLSAAQWLARLDAWRAAHPDADKDR</sequence>
<evidence type="ECO:0000313" key="2">
    <source>
        <dbReference type="EMBL" id="MDH7637698.1"/>
    </source>
</evidence>
<keyword evidence="3" id="KW-1185">Reference proteome</keyword>
<dbReference type="RefSeq" id="WP_281043040.1">
    <property type="nucleotide sequence ID" value="NZ_JARYGZ010000001.1"/>
</dbReference>
<dbReference type="EMBL" id="JARYGZ010000001">
    <property type="protein sequence ID" value="MDH7637698.1"/>
    <property type="molecule type" value="Genomic_DNA"/>
</dbReference>
<evidence type="ECO:0000313" key="3">
    <source>
        <dbReference type="Proteomes" id="UP001160625"/>
    </source>
</evidence>
<organism evidence="2 3">
    <name type="scientific">Sphingomonas oryzagri</name>
    <dbReference type="NCBI Taxonomy" id="3042314"/>
    <lineage>
        <taxon>Bacteria</taxon>
        <taxon>Pseudomonadati</taxon>
        <taxon>Pseudomonadota</taxon>
        <taxon>Alphaproteobacteria</taxon>
        <taxon>Sphingomonadales</taxon>
        <taxon>Sphingomonadaceae</taxon>
        <taxon>Sphingomonas</taxon>
    </lineage>
</organism>
<feature type="signal peptide" evidence="1">
    <location>
        <begin position="1"/>
        <end position="22"/>
    </location>
</feature>
<evidence type="ECO:0000256" key="1">
    <source>
        <dbReference type="SAM" id="SignalP"/>
    </source>
</evidence>
<proteinExistence type="predicted"/>